<dbReference type="AlphaFoldDB" id="A0AAD7GCQ6"/>
<evidence type="ECO:0000256" key="3">
    <source>
        <dbReference type="SAM" id="MobiDB-lite"/>
    </source>
</evidence>
<feature type="signal peptide" evidence="4">
    <location>
        <begin position="1"/>
        <end position="22"/>
    </location>
</feature>
<dbReference type="Proteomes" id="UP001221757">
    <property type="component" value="Unassembled WGS sequence"/>
</dbReference>
<dbReference type="InterPro" id="IPR002685">
    <property type="entry name" value="Glyco_trans_15"/>
</dbReference>
<dbReference type="PANTHER" id="PTHR31121">
    <property type="entry name" value="ALPHA-1,2 MANNOSYLTRANSFERASE KTR1"/>
    <property type="match status" value="1"/>
</dbReference>
<feature type="region of interest" description="Disordered" evidence="3">
    <location>
        <begin position="41"/>
        <end position="114"/>
    </location>
</feature>
<name>A0AAD7GCQ6_MYCRO</name>
<keyword evidence="6" id="KW-1185">Reference proteome</keyword>
<dbReference type="PANTHER" id="PTHR31121:SF6">
    <property type="entry name" value="ALPHA-1,2 MANNOSYLTRANSFERASE KTR1"/>
    <property type="match status" value="1"/>
</dbReference>
<comment type="similarity">
    <text evidence="1">Belongs to the glycosyltransferase 15 family.</text>
</comment>
<feature type="chain" id="PRO_5042177998" evidence="4">
    <location>
        <begin position="23"/>
        <end position="238"/>
    </location>
</feature>
<sequence length="238" mass="26361">MTQLRYVFLILAVLISLHYILSFTNETYGNATSFTHLSEQFSGSASPHESPDKHYNAGAPPALVDSKKYEAGAPPAPVDNEHHDTGAPSAPDNEHQDAGAPPAPPPVDNKDGGALPPALQYYHSFAAWPQGECGHCYARSEGDLDLNGIFEEFKTRASGLTDSPVQFGLIPHDDWYQPAWIDEARASATRADMINHKVIYGGSVSYRNMCRFNSGFFYRHELLKPFKYYYQPPGTWPP</sequence>
<evidence type="ECO:0000313" key="5">
    <source>
        <dbReference type="EMBL" id="KAJ7677282.1"/>
    </source>
</evidence>
<accession>A0AAD7GCQ6</accession>
<dbReference type="GO" id="GO:0000026">
    <property type="term" value="F:alpha-1,2-mannosyltransferase activity"/>
    <property type="evidence" value="ECO:0007669"/>
    <property type="project" value="TreeGrafter"/>
</dbReference>
<reference evidence="5" key="1">
    <citation type="submission" date="2023-03" db="EMBL/GenBank/DDBJ databases">
        <title>Massive genome expansion in bonnet fungi (Mycena s.s.) driven by repeated elements and novel gene families across ecological guilds.</title>
        <authorList>
            <consortium name="Lawrence Berkeley National Laboratory"/>
            <person name="Harder C.B."/>
            <person name="Miyauchi S."/>
            <person name="Viragh M."/>
            <person name="Kuo A."/>
            <person name="Thoen E."/>
            <person name="Andreopoulos B."/>
            <person name="Lu D."/>
            <person name="Skrede I."/>
            <person name="Drula E."/>
            <person name="Henrissat B."/>
            <person name="Morin E."/>
            <person name="Kohler A."/>
            <person name="Barry K."/>
            <person name="LaButti K."/>
            <person name="Morin E."/>
            <person name="Salamov A."/>
            <person name="Lipzen A."/>
            <person name="Mereny Z."/>
            <person name="Hegedus B."/>
            <person name="Baldrian P."/>
            <person name="Stursova M."/>
            <person name="Weitz H."/>
            <person name="Taylor A."/>
            <person name="Grigoriev I.V."/>
            <person name="Nagy L.G."/>
            <person name="Martin F."/>
            <person name="Kauserud H."/>
        </authorList>
    </citation>
    <scope>NUCLEOTIDE SEQUENCE</scope>
    <source>
        <strain evidence="5">CBHHK067</strain>
    </source>
</reference>
<dbReference type="Pfam" id="PF01793">
    <property type="entry name" value="Glyco_transf_15"/>
    <property type="match status" value="1"/>
</dbReference>
<evidence type="ECO:0000256" key="1">
    <source>
        <dbReference type="ARBA" id="ARBA00007677"/>
    </source>
</evidence>
<keyword evidence="4" id="KW-0732">Signal</keyword>
<organism evidence="5 6">
    <name type="scientific">Mycena rosella</name>
    <name type="common">Pink bonnet</name>
    <name type="synonym">Agaricus rosellus</name>
    <dbReference type="NCBI Taxonomy" id="1033263"/>
    <lineage>
        <taxon>Eukaryota</taxon>
        <taxon>Fungi</taxon>
        <taxon>Dikarya</taxon>
        <taxon>Basidiomycota</taxon>
        <taxon>Agaricomycotina</taxon>
        <taxon>Agaricomycetes</taxon>
        <taxon>Agaricomycetidae</taxon>
        <taxon>Agaricales</taxon>
        <taxon>Marasmiineae</taxon>
        <taxon>Mycenaceae</taxon>
        <taxon>Mycena</taxon>
    </lineage>
</organism>
<dbReference type="GO" id="GO:0005794">
    <property type="term" value="C:Golgi apparatus"/>
    <property type="evidence" value="ECO:0007669"/>
    <property type="project" value="TreeGrafter"/>
</dbReference>
<protein>
    <submittedName>
        <fullName evidence="5">Glycolipid 2-alpha-mannosyltransferase-domain-containing protein</fullName>
    </submittedName>
</protein>
<evidence type="ECO:0000256" key="4">
    <source>
        <dbReference type="SAM" id="SignalP"/>
    </source>
</evidence>
<dbReference type="GO" id="GO:0000032">
    <property type="term" value="P:cell wall mannoprotein biosynthetic process"/>
    <property type="evidence" value="ECO:0007669"/>
    <property type="project" value="TreeGrafter"/>
</dbReference>
<comment type="caution">
    <text evidence="5">The sequence shown here is derived from an EMBL/GenBank/DDBJ whole genome shotgun (WGS) entry which is preliminary data.</text>
</comment>
<keyword evidence="2" id="KW-0808">Transferase</keyword>
<proteinExistence type="inferred from homology"/>
<evidence type="ECO:0000256" key="2">
    <source>
        <dbReference type="ARBA" id="ARBA00022679"/>
    </source>
</evidence>
<evidence type="ECO:0000313" key="6">
    <source>
        <dbReference type="Proteomes" id="UP001221757"/>
    </source>
</evidence>
<dbReference type="InterPro" id="IPR029044">
    <property type="entry name" value="Nucleotide-diphossugar_trans"/>
</dbReference>
<dbReference type="Gene3D" id="3.90.550.10">
    <property type="entry name" value="Spore Coat Polysaccharide Biosynthesis Protein SpsA, Chain A"/>
    <property type="match status" value="1"/>
</dbReference>
<dbReference type="SUPFAM" id="SSF53448">
    <property type="entry name" value="Nucleotide-diphospho-sugar transferases"/>
    <property type="match status" value="1"/>
</dbReference>
<gene>
    <name evidence="5" type="ORF">B0H17DRAFT_1237671</name>
</gene>
<dbReference type="EMBL" id="JARKIE010000140">
    <property type="protein sequence ID" value="KAJ7677282.1"/>
    <property type="molecule type" value="Genomic_DNA"/>
</dbReference>
<dbReference type="GO" id="GO:0006487">
    <property type="term" value="P:protein N-linked glycosylation"/>
    <property type="evidence" value="ECO:0007669"/>
    <property type="project" value="TreeGrafter"/>
</dbReference>
<dbReference type="GO" id="GO:0016020">
    <property type="term" value="C:membrane"/>
    <property type="evidence" value="ECO:0007669"/>
    <property type="project" value="InterPro"/>
</dbReference>